<feature type="compositionally biased region" description="Basic and acidic residues" evidence="1">
    <location>
        <begin position="990"/>
        <end position="1009"/>
    </location>
</feature>
<dbReference type="PANTHER" id="PTHR31362">
    <property type="entry name" value="GLYCOSYLTRANSFERASE STELLO1-RELATED"/>
    <property type="match status" value="1"/>
</dbReference>
<accession>A0A3S1B679</accession>
<reference evidence="2 3" key="1">
    <citation type="submission" date="2019-01" db="EMBL/GenBank/DDBJ databases">
        <title>A draft genome assembly of the solar-powered sea slug Elysia chlorotica.</title>
        <authorList>
            <person name="Cai H."/>
            <person name="Li Q."/>
            <person name="Fang X."/>
            <person name="Li J."/>
            <person name="Curtis N.E."/>
            <person name="Altenburger A."/>
            <person name="Shibata T."/>
            <person name="Feng M."/>
            <person name="Maeda T."/>
            <person name="Schwartz J.A."/>
            <person name="Shigenobu S."/>
            <person name="Lundholm N."/>
            <person name="Nishiyama T."/>
            <person name="Yang H."/>
            <person name="Hasebe M."/>
            <person name="Li S."/>
            <person name="Pierce S.K."/>
            <person name="Wang J."/>
        </authorList>
    </citation>
    <scope>NUCLEOTIDE SEQUENCE [LARGE SCALE GENOMIC DNA]</scope>
    <source>
        <strain evidence="2">EC2010</strain>
        <tissue evidence="2">Whole organism of an adult</tissue>
    </source>
</reference>
<feature type="compositionally biased region" description="Basic residues" evidence="1">
    <location>
        <begin position="1038"/>
        <end position="1059"/>
    </location>
</feature>
<feature type="compositionally biased region" description="Basic and acidic residues" evidence="1">
    <location>
        <begin position="1026"/>
        <end position="1037"/>
    </location>
</feature>
<feature type="compositionally biased region" description="Acidic residues" evidence="1">
    <location>
        <begin position="1011"/>
        <end position="1021"/>
    </location>
</feature>
<dbReference type="AlphaFoldDB" id="A0A3S1B679"/>
<dbReference type="EMBL" id="RQTK01000612">
    <property type="protein sequence ID" value="RUS77073.1"/>
    <property type="molecule type" value="Genomic_DNA"/>
</dbReference>
<evidence type="ECO:0000256" key="1">
    <source>
        <dbReference type="SAM" id="MobiDB-lite"/>
    </source>
</evidence>
<keyword evidence="3" id="KW-1185">Reference proteome</keyword>
<name>A0A3S1B679_ELYCH</name>
<dbReference type="InterPro" id="IPR005049">
    <property type="entry name" value="STL-like"/>
</dbReference>
<dbReference type="STRING" id="188477.A0A3S1B679"/>
<dbReference type="Pfam" id="PF03385">
    <property type="entry name" value="STELLO"/>
    <property type="match status" value="2"/>
</dbReference>
<feature type="region of interest" description="Disordered" evidence="1">
    <location>
        <begin position="904"/>
        <end position="1065"/>
    </location>
</feature>
<gene>
    <name evidence="2" type="ORF">EGW08_015156</name>
</gene>
<feature type="compositionally biased region" description="Basic and acidic residues" evidence="1">
    <location>
        <begin position="972"/>
        <end position="982"/>
    </location>
</feature>
<organism evidence="2 3">
    <name type="scientific">Elysia chlorotica</name>
    <name type="common">Eastern emerald elysia</name>
    <name type="synonym">Sea slug</name>
    <dbReference type="NCBI Taxonomy" id="188477"/>
    <lineage>
        <taxon>Eukaryota</taxon>
        <taxon>Metazoa</taxon>
        <taxon>Spiralia</taxon>
        <taxon>Lophotrochozoa</taxon>
        <taxon>Mollusca</taxon>
        <taxon>Gastropoda</taxon>
        <taxon>Heterobranchia</taxon>
        <taxon>Euthyneura</taxon>
        <taxon>Panpulmonata</taxon>
        <taxon>Sacoglossa</taxon>
        <taxon>Placobranchoidea</taxon>
        <taxon>Plakobranchidae</taxon>
        <taxon>Elysia</taxon>
    </lineage>
</organism>
<feature type="compositionally biased region" description="Basic and acidic residues" evidence="1">
    <location>
        <begin position="933"/>
        <end position="963"/>
    </location>
</feature>
<dbReference type="OrthoDB" id="408493at2759"/>
<proteinExistence type="predicted"/>
<protein>
    <submittedName>
        <fullName evidence="2">Uncharacterized protein</fullName>
    </submittedName>
</protein>
<evidence type="ECO:0000313" key="2">
    <source>
        <dbReference type="EMBL" id="RUS77073.1"/>
    </source>
</evidence>
<feature type="region of interest" description="Disordered" evidence="1">
    <location>
        <begin position="16"/>
        <end position="85"/>
    </location>
</feature>
<dbReference type="Proteomes" id="UP000271974">
    <property type="component" value="Unassembled WGS sequence"/>
</dbReference>
<sequence>MRSNKVIENNLKLLGDNDDNAVYNQDSHKRTAHFSSDDGVEGNTPELDGNGREEEDFDLPEKPASLMQKNQPNRRKHLQNFKPQNKINYNFYQSPQKKNEKSKTKKLKNLKMDAGPLRALPVPDFNAERFRSSPGCIFLDVAAQERLGLFLSQCTPYRSYARKNIGYLFAIAHGAKVIYETDDDNRPLDLLKSFQLGPTMSGLMFAGDDLFNPYHHFGQSTLWPRGYPLGAIGSALTQHYRLSSKWTTPAIQQGVVNGDPDMDAIFRLTRKQTTSRLEVSFDPAAPPAILPEGVYSPFNSQNTLFRYEALWAMLLPTTTTFRMCDIWRGYWAQRLLWEIGSRLAFFPPNAYQQRNAHSYLEDAEDERDMYFETDRLLNFLSNWSCPPDHTFFQCVYLLSVAMAENNFWKAGDAKVTQLWLEDLIRVGYREPKRSYNYRSSDTTRHKGMANHGIEHESGKYSKGSKQNNSGKTELATKRLLTLRNGTFVYFAASQQSPPSVYTKNSVSLSRASHKAKDIASMCPQLTNISVTADAIRHKQATFFDDILLVVVFNWPHYSNVKYLETIYRNVFPNIAYCGGNSEMFLAETKGLDIDLTFINAPVLIGVYGYTCFIAAAQMGYNVTGYMVVGDDVLVNMWNFHGFDKDRIWSNFAVHIFNVNNGTNWSWWGFQVGERAYNKSMAAIRRQQQWENNRDNQQEDYFQNGKNDSRRLQNFDSSDIVKPATAFLSTLFENTGGSSYCPHAVSDVYYIPARLAPSAAHYMSLFARQGLMVELAISMTIYGLSLRDDIQFFSGDNLWLGERLDPWHKFNPLSFFLHPVKFSNTSNLQPLCSKYLTTLLKNVYKVEAEAVQPINASLADRKAYISRLQKSYRERQDLQKTWLQQELLAMKRRKEENIDRLEHKKDVVSEHKQNVHAHQKQQGNRLQQAPLPELENKDRSDDRDSLQPKREEHKQIGPHRKEQPVEENQPRIQKTENEPKETDISNGQNHNKHDDPEQPHKENPNRHLNDQDPNDPDLDDNLFQEAQDEKRNNREHSQRGKARQTQHGKRHARSKTIVKHNVRDEY</sequence>
<evidence type="ECO:0000313" key="3">
    <source>
        <dbReference type="Proteomes" id="UP000271974"/>
    </source>
</evidence>
<comment type="caution">
    <text evidence="2">The sequence shown here is derived from an EMBL/GenBank/DDBJ whole genome shotgun (WGS) entry which is preliminary data.</text>
</comment>
<dbReference type="PANTHER" id="PTHR31362:SF0">
    <property type="entry name" value="EXOSTOSIN DOMAIN-CONTAINING PROTEIN-RELATED"/>
    <property type="match status" value="1"/>
</dbReference>